<comment type="caution">
    <text evidence="1">The sequence shown here is derived from an EMBL/GenBank/DDBJ whole genome shotgun (WGS) entry which is preliminary data.</text>
</comment>
<dbReference type="SUPFAM" id="SSF54529">
    <property type="entry name" value="Mitochondrial glycoprotein MAM33-like"/>
    <property type="match status" value="2"/>
</dbReference>
<reference evidence="1" key="1">
    <citation type="journal article" date="2023" name="Plant J.">
        <title>Genome sequences and population genomics provide insights into the demographic history, inbreeding, and mutation load of two 'living fossil' tree species of Dipteronia.</title>
        <authorList>
            <person name="Feng Y."/>
            <person name="Comes H.P."/>
            <person name="Chen J."/>
            <person name="Zhu S."/>
            <person name="Lu R."/>
            <person name="Zhang X."/>
            <person name="Li P."/>
            <person name="Qiu J."/>
            <person name="Olsen K.M."/>
            <person name="Qiu Y."/>
        </authorList>
    </citation>
    <scope>NUCLEOTIDE SEQUENCE</scope>
    <source>
        <strain evidence="1">KIB01</strain>
    </source>
</reference>
<proteinExistence type="predicted"/>
<protein>
    <submittedName>
        <fullName evidence="1">Uncharacterized protein</fullName>
    </submittedName>
</protein>
<dbReference type="AlphaFoldDB" id="A0AAD9WN97"/>
<dbReference type="Gene3D" id="3.10.280.10">
    <property type="entry name" value="Mitochondrial glycoprotein"/>
    <property type="match status" value="1"/>
</dbReference>
<dbReference type="EMBL" id="JANJYI010000009">
    <property type="protein sequence ID" value="KAK2637381.1"/>
    <property type="molecule type" value="Genomic_DNA"/>
</dbReference>
<sequence length="156" mass="18196">MVYIRELKVKNAANSENEGPDFSDLDKKLKKAFHRYLDAKGINTGFIGFLYDYMRNKCSREHLIWLKKMNNFIEVEETPNEFTCKMEDDNGYVSVLFTKEFQGELVYVYDDRIDERFTDYPSFTLTISKHGGLALEFDCSYLDDAVSIIYVTVGTK</sequence>
<dbReference type="PANTHER" id="PTHR10826:SF41">
    <property type="entry name" value="MITOCHONDRIAL GLYCOPROTEIN FAMILY PROTEIN"/>
    <property type="match status" value="1"/>
</dbReference>
<accession>A0AAD9WN97</accession>
<dbReference type="Proteomes" id="UP001280121">
    <property type="component" value="Unassembled WGS sequence"/>
</dbReference>
<organism evidence="1 2">
    <name type="scientific">Dipteronia dyeriana</name>
    <dbReference type="NCBI Taxonomy" id="168575"/>
    <lineage>
        <taxon>Eukaryota</taxon>
        <taxon>Viridiplantae</taxon>
        <taxon>Streptophyta</taxon>
        <taxon>Embryophyta</taxon>
        <taxon>Tracheophyta</taxon>
        <taxon>Spermatophyta</taxon>
        <taxon>Magnoliopsida</taxon>
        <taxon>eudicotyledons</taxon>
        <taxon>Gunneridae</taxon>
        <taxon>Pentapetalae</taxon>
        <taxon>rosids</taxon>
        <taxon>malvids</taxon>
        <taxon>Sapindales</taxon>
        <taxon>Sapindaceae</taxon>
        <taxon>Hippocastanoideae</taxon>
        <taxon>Acereae</taxon>
        <taxon>Dipteronia</taxon>
    </lineage>
</organism>
<dbReference type="PANTHER" id="PTHR10826">
    <property type="entry name" value="COMPLEMENT COMPONENT 1"/>
    <property type="match status" value="1"/>
</dbReference>
<dbReference type="InterPro" id="IPR003428">
    <property type="entry name" value="MAM33"/>
</dbReference>
<evidence type="ECO:0000313" key="2">
    <source>
        <dbReference type="Proteomes" id="UP001280121"/>
    </source>
</evidence>
<gene>
    <name evidence="1" type="ORF">Ddye_032173</name>
</gene>
<dbReference type="Pfam" id="PF02330">
    <property type="entry name" value="MAM33"/>
    <property type="match status" value="1"/>
</dbReference>
<name>A0AAD9WN97_9ROSI</name>
<dbReference type="InterPro" id="IPR036561">
    <property type="entry name" value="MAM33_sf"/>
</dbReference>
<keyword evidence="2" id="KW-1185">Reference proteome</keyword>
<dbReference type="GO" id="GO:0005759">
    <property type="term" value="C:mitochondrial matrix"/>
    <property type="evidence" value="ECO:0007669"/>
    <property type="project" value="InterPro"/>
</dbReference>
<evidence type="ECO:0000313" key="1">
    <source>
        <dbReference type="EMBL" id="KAK2637381.1"/>
    </source>
</evidence>